<dbReference type="Pfam" id="PF13954">
    <property type="entry name" value="PapC_N"/>
    <property type="match status" value="1"/>
</dbReference>
<name>A0A246F4D4_PSENT</name>
<evidence type="ECO:0000256" key="2">
    <source>
        <dbReference type="ARBA" id="ARBA00008064"/>
    </source>
</evidence>
<dbReference type="EMBL" id="NJBA01000011">
    <property type="protein sequence ID" value="OWP48052.1"/>
    <property type="molecule type" value="Genomic_DNA"/>
</dbReference>
<dbReference type="FunFam" id="2.60.40.3110:FF:000001">
    <property type="entry name" value="Putative fimbrial outer membrane usher"/>
    <property type="match status" value="1"/>
</dbReference>
<evidence type="ECO:0000256" key="7">
    <source>
        <dbReference type="ARBA" id="ARBA00023136"/>
    </source>
</evidence>
<keyword evidence="5 9" id="KW-0812">Transmembrane</keyword>
<dbReference type="Pfam" id="PF00577">
    <property type="entry name" value="Usher"/>
    <property type="match status" value="1"/>
</dbReference>
<feature type="domain" description="PapC-like C-terminal" evidence="10">
    <location>
        <begin position="812"/>
        <end position="877"/>
    </location>
</feature>
<dbReference type="Pfam" id="PF13953">
    <property type="entry name" value="PapC_C"/>
    <property type="match status" value="1"/>
</dbReference>
<keyword evidence="8 9" id="KW-0998">Cell outer membrane</keyword>
<feature type="domain" description="PapC N-terminal" evidence="11">
    <location>
        <begin position="72"/>
        <end position="219"/>
    </location>
</feature>
<dbReference type="InterPro" id="IPR018030">
    <property type="entry name" value="Fimbrial_membr_usher_CS"/>
</dbReference>
<gene>
    <name evidence="12" type="ORF">CEG18_26395</name>
</gene>
<keyword evidence="9" id="KW-1029">Fimbrium biogenesis</keyword>
<dbReference type="InterPro" id="IPR043142">
    <property type="entry name" value="PapC-like_C_sf"/>
</dbReference>
<comment type="subcellular location">
    <subcellularLocation>
        <location evidence="1 9">Cell outer membrane</location>
        <topology evidence="1 9">Multi-pass membrane protein</topology>
    </subcellularLocation>
</comment>
<evidence type="ECO:0000256" key="8">
    <source>
        <dbReference type="ARBA" id="ARBA00023237"/>
    </source>
</evidence>
<keyword evidence="4" id="KW-1134">Transmembrane beta strand</keyword>
<evidence type="ECO:0000256" key="6">
    <source>
        <dbReference type="ARBA" id="ARBA00022729"/>
    </source>
</evidence>
<dbReference type="AlphaFoldDB" id="A0A246F4D4"/>
<dbReference type="GO" id="GO:0009297">
    <property type="term" value="P:pilus assembly"/>
    <property type="evidence" value="ECO:0007669"/>
    <property type="project" value="InterPro"/>
</dbReference>
<evidence type="ECO:0000313" key="12">
    <source>
        <dbReference type="EMBL" id="OWP48052.1"/>
    </source>
</evidence>
<evidence type="ECO:0000256" key="1">
    <source>
        <dbReference type="ARBA" id="ARBA00004571"/>
    </source>
</evidence>
<keyword evidence="6" id="KW-0732">Signal</keyword>
<dbReference type="Gene3D" id="2.60.40.3110">
    <property type="match status" value="1"/>
</dbReference>
<keyword evidence="7 9" id="KW-0472">Membrane</keyword>
<evidence type="ECO:0000256" key="5">
    <source>
        <dbReference type="ARBA" id="ARBA00022692"/>
    </source>
</evidence>
<dbReference type="InterPro" id="IPR025885">
    <property type="entry name" value="PapC_N"/>
</dbReference>
<organism evidence="12 13">
    <name type="scientific">Pseudomonas nitroreducens</name>
    <dbReference type="NCBI Taxonomy" id="46680"/>
    <lineage>
        <taxon>Bacteria</taxon>
        <taxon>Pseudomonadati</taxon>
        <taxon>Pseudomonadota</taxon>
        <taxon>Gammaproteobacteria</taxon>
        <taxon>Pseudomonadales</taxon>
        <taxon>Pseudomonadaceae</taxon>
        <taxon>Pseudomonas</taxon>
    </lineage>
</organism>
<dbReference type="PANTHER" id="PTHR30451:SF20">
    <property type="entry name" value="FIMBRIAE USHER"/>
    <property type="match status" value="1"/>
</dbReference>
<evidence type="ECO:0000313" key="13">
    <source>
        <dbReference type="Proteomes" id="UP000198145"/>
    </source>
</evidence>
<dbReference type="InterPro" id="IPR025949">
    <property type="entry name" value="PapC-like_C"/>
</dbReference>
<dbReference type="Gene3D" id="2.60.40.2610">
    <property type="entry name" value="Outer membrane usher protein FimD, plug domain"/>
    <property type="match status" value="1"/>
</dbReference>
<dbReference type="GO" id="GO:0009279">
    <property type="term" value="C:cell outer membrane"/>
    <property type="evidence" value="ECO:0007669"/>
    <property type="project" value="UniProtKB-SubCell"/>
</dbReference>
<dbReference type="SUPFAM" id="SSF141729">
    <property type="entry name" value="FimD N-terminal domain-like"/>
    <property type="match status" value="1"/>
</dbReference>
<reference evidence="12 13" key="1">
    <citation type="submission" date="2017-06" db="EMBL/GenBank/DDBJ databases">
        <title>Draft genome of Pseudomonas nitroreducens DF05.</title>
        <authorList>
            <person name="Iyer R."/>
        </authorList>
    </citation>
    <scope>NUCLEOTIDE SEQUENCE [LARGE SCALE GENOMIC DNA]</scope>
    <source>
        <strain evidence="12 13">DF05</strain>
    </source>
</reference>
<evidence type="ECO:0000256" key="3">
    <source>
        <dbReference type="ARBA" id="ARBA00022448"/>
    </source>
</evidence>
<dbReference type="Gene3D" id="3.10.20.410">
    <property type="match status" value="1"/>
</dbReference>
<dbReference type="InterPro" id="IPR000015">
    <property type="entry name" value="Fimb_usher"/>
</dbReference>
<evidence type="ECO:0000256" key="4">
    <source>
        <dbReference type="ARBA" id="ARBA00022452"/>
    </source>
</evidence>
<dbReference type="PROSITE" id="PS51257">
    <property type="entry name" value="PROKAR_LIPOPROTEIN"/>
    <property type="match status" value="1"/>
</dbReference>
<keyword evidence="3 9" id="KW-0813">Transport</keyword>
<evidence type="ECO:0000256" key="9">
    <source>
        <dbReference type="RuleBase" id="RU003884"/>
    </source>
</evidence>
<accession>A0A246F4D4</accession>
<dbReference type="PANTHER" id="PTHR30451">
    <property type="entry name" value="OUTER MEMBRANE USHER PROTEIN"/>
    <property type="match status" value="1"/>
</dbReference>
<comment type="similarity">
    <text evidence="2 9">Belongs to the fimbrial export usher family.</text>
</comment>
<dbReference type="InterPro" id="IPR037224">
    <property type="entry name" value="PapC_N_sf"/>
</dbReference>
<dbReference type="Gene3D" id="2.60.40.2070">
    <property type="match status" value="1"/>
</dbReference>
<evidence type="ECO:0000259" key="10">
    <source>
        <dbReference type="Pfam" id="PF13953"/>
    </source>
</evidence>
<protein>
    <submittedName>
        <fullName evidence="12">Pilus assembly protein PapC</fullName>
    </submittedName>
</protein>
<dbReference type="PROSITE" id="PS01151">
    <property type="entry name" value="FIMBRIAL_USHER"/>
    <property type="match status" value="1"/>
</dbReference>
<dbReference type="RefSeq" id="WP_088421422.1">
    <property type="nucleotide sequence ID" value="NZ_NJBA01000011.1"/>
</dbReference>
<dbReference type="GO" id="GO:0015473">
    <property type="term" value="F:fimbrial usher porin activity"/>
    <property type="evidence" value="ECO:0007669"/>
    <property type="project" value="InterPro"/>
</dbReference>
<proteinExistence type="inferred from homology"/>
<evidence type="ECO:0000259" key="11">
    <source>
        <dbReference type="Pfam" id="PF13954"/>
    </source>
</evidence>
<sequence length="904" mass="96502">MDLKQGTDFLPFERSSLAAAVAAQGTSPVAIGCGLMLGALLILGGSSVCAAESAVGGAAPAALHDSPSFAAFNPNFFDNGGSSPSVDVSRFENGTPVEPGTYRLDVYVNDAWIGRMPISAVSNGSGKGATTRYCVKAAQFPEMGVAVSKLPAQNQKLVTGDCVDFAAAVPDGKIDVDLSELTARVSIPQLYVGRQVRGYVDPSQWDGGVTAGFLNYDTNLYRTDSSGSNSTQKYAGINAGMNLADWRLRYNGTYNHSKTDGSPAQSGYQSLSTYAQRDVTALKSQFTAGQYYTPSDLFDSVPFTGIQLASDDRMLPDSQRGFAPDIRGVADTNARVRVKQGENVIYETTVAPGPFEINDLFNTGYAGDLTVEITEADGRVKSFLVPYASISQLVRPGVSRYSLTGGQYRDDTLDREPNFAQGTYQYGLNNLMTAYTGGIVANSYQAAQGGLAFSTPFGALAADVTQSHATALPTERYGVKPDMSGQSYRLTYSKLLEATSTNMTIAAYRFNSENYLSLQDYAQVWGRLSEKYDLDRQRNRYQLTVNQPVGERSSFYFSGSKQNYWNRSDTDTSFQAGYSTGFNWGTVNLSASRTSTGSTSSRDGRISDSDYQNTYMVSINVPIGMDSGNPLSLTTNLNVTDNKNNSVQSTFSGTTGEERQISYAVYGSGNKVDNDRKYSGGANITYNSPHAIYTASASGGDGYKQAGFGARGSIVAHPGGINFSQNQGETLAILEAKGAEGASVNSNVGAKVAGNGYAVVGGLTPYRQNDIEIDPKGTSKDVELQVTSQSVAPRFGSIVMLKYPTTTGAPVLMTVKRDDGEVIPLGAEVLDAKGNNLSMVGQGGRIFLRGLEPTGQLQVKWGDGPGKSCGINYQLPKENAKDASFLKVEEICRAILDKPAIVKL</sequence>
<comment type="caution">
    <text evidence="12">The sequence shown here is derived from an EMBL/GenBank/DDBJ whole genome shotgun (WGS) entry which is preliminary data.</text>
</comment>
<dbReference type="InterPro" id="IPR042186">
    <property type="entry name" value="FimD_plug_dom"/>
</dbReference>
<dbReference type="Proteomes" id="UP000198145">
    <property type="component" value="Unassembled WGS sequence"/>
</dbReference>